<dbReference type="STRING" id="1358809.S7XTT9"/>
<comment type="caution">
    <text evidence="1">The sequence shown here is derived from an EMBL/GenBank/DDBJ whole genome shotgun (WGS) entry which is preliminary data.</text>
</comment>
<reference evidence="2" key="1">
    <citation type="journal article" date="2013" name="PLoS Genet.">
        <title>The genome of Spraguea lophii and the basis of host-microsporidian interactions.</title>
        <authorList>
            <person name="Campbell S.E."/>
            <person name="Williams T.A."/>
            <person name="Yousuf A."/>
            <person name="Soanes D.M."/>
            <person name="Paszkiewicz K.H."/>
            <person name="Williams B.A.P."/>
        </authorList>
    </citation>
    <scope>NUCLEOTIDE SEQUENCE [LARGE SCALE GENOMIC DNA]</scope>
    <source>
        <strain evidence="2">42_110</strain>
    </source>
</reference>
<organism evidence="1 2">
    <name type="scientific">Spraguea lophii (strain 42_110)</name>
    <name type="common">Microsporidian parasite</name>
    <dbReference type="NCBI Taxonomy" id="1358809"/>
    <lineage>
        <taxon>Eukaryota</taxon>
        <taxon>Fungi</taxon>
        <taxon>Fungi incertae sedis</taxon>
        <taxon>Microsporidia</taxon>
        <taxon>Spragueidae</taxon>
        <taxon>Spraguea</taxon>
    </lineage>
</organism>
<accession>S7XTT9</accession>
<dbReference type="InParanoid" id="S7XTT9"/>
<dbReference type="EMBL" id="ATCN01000310">
    <property type="protein sequence ID" value="EPR79293.1"/>
    <property type="molecule type" value="Genomic_DNA"/>
</dbReference>
<name>S7XTT9_SPRLO</name>
<dbReference type="Proteomes" id="UP000014978">
    <property type="component" value="Unassembled WGS sequence"/>
</dbReference>
<dbReference type="VEuPathDB" id="MicrosporidiaDB:SLOPH_1671"/>
<sequence>MKVNLLSLRIIDKLSSKEYFLMLQKSADKYKIILGASIELHQPQKIYFESIDSTGLFTPITHQSSVTSLFIHSIINFINPTFLELFYHSKNEILFKKSSKNKNKKICKNMKKYWLRILERYNKCSESNIYEKYIFNNKEYNIPYKNIEEIIFFDDDPKRKVYDFSNKNISLKELYDILLCKHDFVEGGFITLKCKCKKHNKNTTLKENITLKCEYEKDNKDITLKENITSKGNITLKDNITTEYDENITLKESITTKYNKNIQKLIEIFHNNTLFYNNFKNLILQLNFENEEKSSESLEIIKKELKLESFNFQEFDLSKKEKHCTKENIIKINVRKKIL</sequence>
<dbReference type="AlphaFoldDB" id="S7XTT9"/>
<protein>
    <submittedName>
        <fullName evidence="1">Uncharacterized protein</fullName>
    </submittedName>
</protein>
<dbReference type="HOGENOM" id="CLU_819334_0_0_1"/>
<proteinExistence type="predicted"/>
<keyword evidence="2" id="KW-1185">Reference proteome</keyword>
<gene>
    <name evidence="1" type="ORF">SLOPH_1671</name>
</gene>
<evidence type="ECO:0000313" key="1">
    <source>
        <dbReference type="EMBL" id="EPR79293.1"/>
    </source>
</evidence>
<dbReference type="OrthoDB" id="2190184at2759"/>
<dbReference type="OMA" id="HCTKENI"/>
<evidence type="ECO:0000313" key="2">
    <source>
        <dbReference type="Proteomes" id="UP000014978"/>
    </source>
</evidence>